<accession>A0A4S8MMD0</accession>
<feature type="region of interest" description="Disordered" evidence="1">
    <location>
        <begin position="77"/>
        <end position="99"/>
    </location>
</feature>
<feature type="chain" id="PRO_5020911212" evidence="2">
    <location>
        <begin position="31"/>
        <end position="253"/>
    </location>
</feature>
<dbReference type="OrthoDB" id="3250441at2759"/>
<dbReference type="EMBL" id="ML179060">
    <property type="protein sequence ID" value="THV04047.1"/>
    <property type="molecule type" value="Genomic_DNA"/>
</dbReference>
<organism evidence="3 4">
    <name type="scientific">Dendrothele bispora (strain CBS 962.96)</name>
    <dbReference type="NCBI Taxonomy" id="1314807"/>
    <lineage>
        <taxon>Eukaryota</taxon>
        <taxon>Fungi</taxon>
        <taxon>Dikarya</taxon>
        <taxon>Basidiomycota</taxon>
        <taxon>Agaricomycotina</taxon>
        <taxon>Agaricomycetes</taxon>
        <taxon>Agaricomycetidae</taxon>
        <taxon>Agaricales</taxon>
        <taxon>Agaricales incertae sedis</taxon>
        <taxon>Dendrothele</taxon>
    </lineage>
</organism>
<name>A0A4S8MMD0_DENBC</name>
<feature type="signal peptide" evidence="2">
    <location>
        <begin position="1"/>
        <end position="30"/>
    </location>
</feature>
<dbReference type="Proteomes" id="UP000297245">
    <property type="component" value="Unassembled WGS sequence"/>
</dbReference>
<evidence type="ECO:0000256" key="2">
    <source>
        <dbReference type="SAM" id="SignalP"/>
    </source>
</evidence>
<evidence type="ECO:0000313" key="3">
    <source>
        <dbReference type="EMBL" id="THV04047.1"/>
    </source>
</evidence>
<keyword evidence="2" id="KW-0732">Signal</keyword>
<proteinExistence type="predicted"/>
<sequence>MPLPYTHPRGRGGLILSFLVLSGRTGLSSSASQTSPFSRRRRHPQMSRSISLRTFLRLFVSASRDCASTTYVSIPKRSSPLEPNNPHPRIPHPTQFRPRDAEEKKSIRFRYISAIDDSQNLTCRVKTEDSPSRFLIVKFSDRYGYEAHEHLAIASYASQLFYCGLLDGVTDVLNSADAKGTFHADIGSLYSGPLRMIVMEYLEGENAYVTPRDKWPGSAYEDLKAAFEWPCLWGPATAKCGFCLRRQCETYQF</sequence>
<keyword evidence="4" id="KW-1185">Reference proteome</keyword>
<gene>
    <name evidence="3" type="ORF">K435DRAFT_220121</name>
</gene>
<reference evidence="3 4" key="1">
    <citation type="journal article" date="2019" name="Nat. Ecol. Evol.">
        <title>Megaphylogeny resolves global patterns of mushroom evolution.</title>
        <authorList>
            <person name="Varga T."/>
            <person name="Krizsan K."/>
            <person name="Foldi C."/>
            <person name="Dima B."/>
            <person name="Sanchez-Garcia M."/>
            <person name="Sanchez-Ramirez S."/>
            <person name="Szollosi G.J."/>
            <person name="Szarkandi J.G."/>
            <person name="Papp V."/>
            <person name="Albert L."/>
            <person name="Andreopoulos W."/>
            <person name="Angelini C."/>
            <person name="Antonin V."/>
            <person name="Barry K.W."/>
            <person name="Bougher N.L."/>
            <person name="Buchanan P."/>
            <person name="Buyck B."/>
            <person name="Bense V."/>
            <person name="Catcheside P."/>
            <person name="Chovatia M."/>
            <person name="Cooper J."/>
            <person name="Damon W."/>
            <person name="Desjardin D."/>
            <person name="Finy P."/>
            <person name="Geml J."/>
            <person name="Haridas S."/>
            <person name="Hughes K."/>
            <person name="Justo A."/>
            <person name="Karasinski D."/>
            <person name="Kautmanova I."/>
            <person name="Kiss B."/>
            <person name="Kocsube S."/>
            <person name="Kotiranta H."/>
            <person name="LaButti K.M."/>
            <person name="Lechner B.E."/>
            <person name="Liimatainen K."/>
            <person name="Lipzen A."/>
            <person name="Lukacs Z."/>
            <person name="Mihaltcheva S."/>
            <person name="Morgado L.N."/>
            <person name="Niskanen T."/>
            <person name="Noordeloos M.E."/>
            <person name="Ohm R.A."/>
            <person name="Ortiz-Santana B."/>
            <person name="Ovrebo C."/>
            <person name="Racz N."/>
            <person name="Riley R."/>
            <person name="Savchenko A."/>
            <person name="Shiryaev A."/>
            <person name="Soop K."/>
            <person name="Spirin V."/>
            <person name="Szebenyi C."/>
            <person name="Tomsovsky M."/>
            <person name="Tulloss R.E."/>
            <person name="Uehling J."/>
            <person name="Grigoriev I.V."/>
            <person name="Vagvolgyi C."/>
            <person name="Papp T."/>
            <person name="Martin F.M."/>
            <person name="Miettinen O."/>
            <person name="Hibbett D.S."/>
            <person name="Nagy L.G."/>
        </authorList>
    </citation>
    <scope>NUCLEOTIDE SEQUENCE [LARGE SCALE GENOMIC DNA]</scope>
    <source>
        <strain evidence="3 4">CBS 962.96</strain>
    </source>
</reference>
<protein>
    <submittedName>
        <fullName evidence="3">Uncharacterized protein</fullName>
    </submittedName>
</protein>
<dbReference type="AlphaFoldDB" id="A0A4S8MMD0"/>
<evidence type="ECO:0000313" key="4">
    <source>
        <dbReference type="Proteomes" id="UP000297245"/>
    </source>
</evidence>
<evidence type="ECO:0000256" key="1">
    <source>
        <dbReference type="SAM" id="MobiDB-lite"/>
    </source>
</evidence>